<dbReference type="SUPFAM" id="SSF46785">
    <property type="entry name" value="Winged helix' DNA-binding domain"/>
    <property type="match status" value="2"/>
</dbReference>
<protein>
    <recommendedName>
        <fullName evidence="7">SMC-Scp complex subunit ScpB</fullName>
    </recommendedName>
</protein>
<dbReference type="STRING" id="1798482.A2763_00390"/>
<dbReference type="InterPro" id="IPR036388">
    <property type="entry name" value="WH-like_DNA-bd_sf"/>
</dbReference>
<keyword evidence="2" id="KW-0132">Cell division</keyword>
<dbReference type="Proteomes" id="UP000178370">
    <property type="component" value="Unassembled WGS sequence"/>
</dbReference>
<dbReference type="Pfam" id="PF04079">
    <property type="entry name" value="SMC_ScpB"/>
    <property type="match status" value="1"/>
</dbReference>
<proteinExistence type="predicted"/>
<dbReference type="InterPro" id="IPR036390">
    <property type="entry name" value="WH_DNA-bd_sf"/>
</dbReference>
<name>A0A1F6CN53_9BACT</name>
<keyword evidence="3" id="KW-0159">Chromosome partition</keyword>
<keyword evidence="4" id="KW-0131">Cell cycle</keyword>
<sequence length="191" mass="21150">MSDLTNKIQAFLFSEGGSLTLRKLMSHLEVQEPELRAALDELQEHLEGSGLTLIRSETEATLAVSSQTSAVLQKAYQAELGREIGDAGLEVLAIVLYRGPSTRSQIDYIRGVHTSSTIRTMLARGLLERTGNPEDGREYFYRPTVELLSHLGVRRVEELPNYQEIVGELAAFESAAAQETDVEMPENAEDQ</sequence>
<evidence type="ECO:0008006" key="7">
    <source>
        <dbReference type="Google" id="ProtNLM"/>
    </source>
</evidence>
<reference evidence="5 6" key="1">
    <citation type="journal article" date="2016" name="Nat. Commun.">
        <title>Thousands of microbial genomes shed light on interconnected biogeochemical processes in an aquifer system.</title>
        <authorList>
            <person name="Anantharaman K."/>
            <person name="Brown C.T."/>
            <person name="Hug L.A."/>
            <person name="Sharon I."/>
            <person name="Castelle C.J."/>
            <person name="Probst A.J."/>
            <person name="Thomas B.C."/>
            <person name="Singh A."/>
            <person name="Wilkins M.J."/>
            <person name="Karaoz U."/>
            <person name="Brodie E.L."/>
            <person name="Williams K.H."/>
            <person name="Hubbard S.S."/>
            <person name="Banfield J.F."/>
        </authorList>
    </citation>
    <scope>NUCLEOTIDE SEQUENCE [LARGE SCALE GENOMIC DNA]</scope>
</reference>
<evidence type="ECO:0000256" key="2">
    <source>
        <dbReference type="ARBA" id="ARBA00022618"/>
    </source>
</evidence>
<evidence type="ECO:0000313" key="6">
    <source>
        <dbReference type="Proteomes" id="UP000178370"/>
    </source>
</evidence>
<keyword evidence="1" id="KW-0963">Cytoplasm</keyword>
<evidence type="ECO:0000256" key="4">
    <source>
        <dbReference type="ARBA" id="ARBA00023306"/>
    </source>
</evidence>
<accession>A0A1F6CN53</accession>
<organism evidence="5 6">
    <name type="scientific">Candidatus Kaiserbacteria bacterium RIFCSPHIGHO2_01_FULL_54_36</name>
    <dbReference type="NCBI Taxonomy" id="1798482"/>
    <lineage>
        <taxon>Bacteria</taxon>
        <taxon>Candidatus Kaiseribacteriota</taxon>
    </lineage>
</organism>
<evidence type="ECO:0000256" key="1">
    <source>
        <dbReference type="ARBA" id="ARBA00022490"/>
    </source>
</evidence>
<gene>
    <name evidence="5" type="ORF">A2763_00390</name>
</gene>
<evidence type="ECO:0000256" key="3">
    <source>
        <dbReference type="ARBA" id="ARBA00022829"/>
    </source>
</evidence>
<dbReference type="PANTHER" id="PTHR34298">
    <property type="entry name" value="SEGREGATION AND CONDENSATION PROTEIN B"/>
    <property type="match status" value="1"/>
</dbReference>
<dbReference type="EMBL" id="MFKV01000012">
    <property type="protein sequence ID" value="OGG50538.1"/>
    <property type="molecule type" value="Genomic_DNA"/>
</dbReference>
<dbReference type="GO" id="GO:0051304">
    <property type="term" value="P:chromosome separation"/>
    <property type="evidence" value="ECO:0007669"/>
    <property type="project" value="InterPro"/>
</dbReference>
<comment type="caution">
    <text evidence="5">The sequence shown here is derived from an EMBL/GenBank/DDBJ whole genome shotgun (WGS) entry which is preliminary data.</text>
</comment>
<dbReference type="InterPro" id="IPR005234">
    <property type="entry name" value="ScpB_csome_segregation"/>
</dbReference>
<evidence type="ECO:0000313" key="5">
    <source>
        <dbReference type="EMBL" id="OGG50538.1"/>
    </source>
</evidence>
<dbReference type="PANTHER" id="PTHR34298:SF2">
    <property type="entry name" value="SEGREGATION AND CONDENSATION PROTEIN B"/>
    <property type="match status" value="1"/>
</dbReference>
<dbReference type="GO" id="GO:0051301">
    <property type="term" value="P:cell division"/>
    <property type="evidence" value="ECO:0007669"/>
    <property type="project" value="UniProtKB-KW"/>
</dbReference>
<dbReference type="AlphaFoldDB" id="A0A1F6CN53"/>
<dbReference type="Gene3D" id="1.10.10.10">
    <property type="entry name" value="Winged helix-like DNA-binding domain superfamily/Winged helix DNA-binding domain"/>
    <property type="match status" value="2"/>
</dbReference>